<dbReference type="EMBL" id="KV878176">
    <property type="protein sequence ID" value="OJI90153.1"/>
    <property type="molecule type" value="Genomic_DNA"/>
</dbReference>
<evidence type="ECO:0000313" key="1">
    <source>
        <dbReference type="EMBL" id="OJI90153.1"/>
    </source>
</evidence>
<dbReference type="Proteomes" id="UP000184304">
    <property type="component" value="Unassembled WGS sequence"/>
</dbReference>
<keyword evidence="2" id="KW-1185">Reference proteome</keyword>
<gene>
    <name evidence="1" type="ORF">ASPTUDRAFT_36785</name>
</gene>
<reference evidence="2" key="1">
    <citation type="journal article" date="2017" name="Genome Biol.">
        <title>Comparative genomics reveals high biological diversity and specific adaptations in the industrially and medically important fungal genus Aspergillus.</title>
        <authorList>
            <person name="de Vries R.P."/>
            <person name="Riley R."/>
            <person name="Wiebenga A."/>
            <person name="Aguilar-Osorio G."/>
            <person name="Amillis S."/>
            <person name="Uchima C.A."/>
            <person name="Anderluh G."/>
            <person name="Asadollahi M."/>
            <person name="Askin M."/>
            <person name="Barry K."/>
            <person name="Battaglia E."/>
            <person name="Bayram O."/>
            <person name="Benocci T."/>
            <person name="Braus-Stromeyer S.A."/>
            <person name="Caldana C."/>
            <person name="Canovas D."/>
            <person name="Cerqueira G.C."/>
            <person name="Chen F."/>
            <person name="Chen W."/>
            <person name="Choi C."/>
            <person name="Clum A."/>
            <person name="Dos Santos R.A."/>
            <person name="Damasio A.R."/>
            <person name="Diallinas G."/>
            <person name="Emri T."/>
            <person name="Fekete E."/>
            <person name="Flipphi M."/>
            <person name="Freyberg S."/>
            <person name="Gallo A."/>
            <person name="Gournas C."/>
            <person name="Habgood R."/>
            <person name="Hainaut M."/>
            <person name="Harispe M.L."/>
            <person name="Henrissat B."/>
            <person name="Hilden K.S."/>
            <person name="Hope R."/>
            <person name="Hossain A."/>
            <person name="Karabika E."/>
            <person name="Karaffa L."/>
            <person name="Karanyi Z."/>
            <person name="Krasevec N."/>
            <person name="Kuo A."/>
            <person name="Kusch H."/>
            <person name="LaButti K."/>
            <person name="Lagendijk E.L."/>
            <person name="Lapidus A."/>
            <person name="Levasseur A."/>
            <person name="Lindquist E."/>
            <person name="Lipzen A."/>
            <person name="Logrieco A.F."/>
            <person name="MacCabe A."/>
            <person name="Maekelae M.R."/>
            <person name="Malavazi I."/>
            <person name="Melin P."/>
            <person name="Meyer V."/>
            <person name="Mielnichuk N."/>
            <person name="Miskei M."/>
            <person name="Molnar A.P."/>
            <person name="Mule G."/>
            <person name="Ngan C.Y."/>
            <person name="Orejas M."/>
            <person name="Orosz E."/>
            <person name="Ouedraogo J.P."/>
            <person name="Overkamp K.M."/>
            <person name="Park H.-S."/>
            <person name="Perrone G."/>
            <person name="Piumi F."/>
            <person name="Punt P.J."/>
            <person name="Ram A.F."/>
            <person name="Ramon A."/>
            <person name="Rauscher S."/>
            <person name="Record E."/>
            <person name="Riano-Pachon D.M."/>
            <person name="Robert V."/>
            <person name="Roehrig J."/>
            <person name="Ruller R."/>
            <person name="Salamov A."/>
            <person name="Salih N.S."/>
            <person name="Samson R.A."/>
            <person name="Sandor E."/>
            <person name="Sanguinetti M."/>
            <person name="Schuetze T."/>
            <person name="Sepcic K."/>
            <person name="Shelest E."/>
            <person name="Sherlock G."/>
            <person name="Sophianopoulou V."/>
            <person name="Squina F.M."/>
            <person name="Sun H."/>
            <person name="Susca A."/>
            <person name="Todd R.B."/>
            <person name="Tsang A."/>
            <person name="Unkles S.E."/>
            <person name="van de Wiele N."/>
            <person name="van Rossen-Uffink D."/>
            <person name="Oliveira J.V."/>
            <person name="Vesth T.C."/>
            <person name="Visser J."/>
            <person name="Yu J.-H."/>
            <person name="Zhou M."/>
            <person name="Andersen M.R."/>
            <person name="Archer D.B."/>
            <person name="Baker S.E."/>
            <person name="Benoit I."/>
            <person name="Brakhage A.A."/>
            <person name="Braus G.H."/>
            <person name="Fischer R."/>
            <person name="Frisvad J.C."/>
            <person name="Goldman G.H."/>
            <person name="Houbraken J."/>
            <person name="Oakley B."/>
            <person name="Pocsi I."/>
            <person name="Scazzocchio C."/>
            <person name="Seiboth B."/>
            <person name="vanKuyk P.A."/>
            <person name="Wortman J."/>
            <person name="Dyer P.S."/>
            <person name="Grigoriev I.V."/>
        </authorList>
    </citation>
    <scope>NUCLEOTIDE SEQUENCE [LARGE SCALE GENOMIC DNA]</scope>
    <source>
        <strain evidence="2">CBS 134.48</strain>
    </source>
</reference>
<protein>
    <submittedName>
        <fullName evidence="1">Uncharacterized protein</fullName>
    </submittedName>
</protein>
<name>A0A1L9NLP5_ASPTC</name>
<sequence length="52" mass="5671">MDGVSDVRDLIATVPSQTARSGIQASEIAVLIPFSTRLTDLLLRCTLIRARE</sequence>
<proteinExistence type="predicted"/>
<dbReference type="AlphaFoldDB" id="A0A1L9NLP5"/>
<dbReference type="VEuPathDB" id="FungiDB:ASPTUDRAFT_36785"/>
<evidence type="ECO:0000313" key="2">
    <source>
        <dbReference type="Proteomes" id="UP000184304"/>
    </source>
</evidence>
<organism evidence="1 2">
    <name type="scientific">Aspergillus tubingensis (strain CBS 134.48)</name>
    <dbReference type="NCBI Taxonomy" id="767770"/>
    <lineage>
        <taxon>Eukaryota</taxon>
        <taxon>Fungi</taxon>
        <taxon>Dikarya</taxon>
        <taxon>Ascomycota</taxon>
        <taxon>Pezizomycotina</taxon>
        <taxon>Eurotiomycetes</taxon>
        <taxon>Eurotiomycetidae</taxon>
        <taxon>Eurotiales</taxon>
        <taxon>Aspergillaceae</taxon>
        <taxon>Aspergillus</taxon>
        <taxon>Aspergillus subgen. Circumdati</taxon>
    </lineage>
</organism>
<accession>A0A1L9NLP5</accession>